<evidence type="ECO:0000259" key="1">
    <source>
        <dbReference type="Pfam" id="PF18501"/>
    </source>
</evidence>
<dbReference type="InterPro" id="IPR040882">
    <property type="entry name" value="Cas12a_NUC"/>
</dbReference>
<proteinExistence type="predicted"/>
<dbReference type="InterPro" id="IPR040787">
    <property type="entry name" value="Cas12a_REC1"/>
</dbReference>
<protein>
    <submittedName>
        <fullName evidence="6">Type V CRISPR-associated protein Cas12a/Cpf1</fullName>
    </submittedName>
</protein>
<dbReference type="InterPro" id="IPR027620">
    <property type="entry name" value="Cas12a"/>
</dbReference>
<sequence>MQERKKISHLTHRNSVQKTIRMQLNPVGKTMDYFQAKQILENDEKLKEDYQKIKEIADRFYRNLNEDVLSKTGLDKLKDYAEIYYHCNTDADRKRLNKCASELRKEIVKNFKNRDEYNKLFDKRMIEIVLPKHLKNEDEKEVVASFKNFTTYFKGFFTNRKNMYSDGEESTAIAYRCINENLPKHLDNVKVFEKAISKLSKNAIDDLDTTYSGLCGTNLYDVFTVDYFNFLLPQSGITEYNKIIGGYTTSDGTKVKGINEYINLYNQQVSKRDKIPNLKILYKQILSESEKVSFIPPKFEDDNELLSAVSEFYANDETFDGMPLKKAIDETKLLFGNLDNSSLNGIYIQNDRSVTNLSNSMFGSWSVIEDLWNKNYDSVNSNSRIKDIQKREDKRKKAYKAEKKLSLSFLQVLISNSENDEIRKKSIVDYYKTSLMQLTDNLSDKYNEAAPLFSENYANEKGLKNDDKSISLIKNFLDAIKEIEKFIKPLSETNITGEKNDLFYSQFTPLLDNISRIDRLYDKVRNYVTQKPFSTDKIKLNFGNSQLLNGWDRNKEKDCGAVWLCKDEKYYLAIIDKSNNSILENIDFQDCDESDCYEKIIYKLLPGPNKMLPKVFFSEKCKELLSPSDEILKIRKNGTFKKGDKFSLDDCHKLIDFYKESFKKYPKWLIYNFKFKKTNGYNDIREFYNDVALQGYNISKMKIPTSFIDKLVDEGKIYLFQLYNKDFSPHSKGTPNLHTLYFKMLFDERNLEDVVYRLNGEAEMFYRPASIKYDKPTHPKNTPIKNKNTLNDKRASTFPYDLIKDKRYTKWQFSLHFPITMNFKDPDKAMINDDVRNLLKSCNNNFIIGIDRGERNLLYVSVINSNGAIIYQHSLNIIGNKFKGKTYETNYREKLATREKDRTEQRRNWKAIESIKELKEGYISQAVHVICQLVVKYDAIIVMEKLTDGFKRGRTKFEKQVYQKFEKMLIDKLNYYVDKKLDPDEEGGLLHAYQLTNKLESFDKLGTQSGFIFYVRPDFTSKIDPVTGFVNLLYPRYEKIDKAKDMISRFDDIRYNAGEDFFEFDIDYDKFPKTASDYRKKWTICTNGERIEAFRNPANNNEWSYRTIILAEKFKELFDNNSINYRDSDDLKAEILSQTKGKFFEDFFKLLRLTLQMRNSNPETGEDRILSPVKDKNGNFYDSSKYDEKSKLPCDADANGAYNIARKGLWIVEQFKKADNVSTVEPVIHNDKWLKFVQENDMANN</sequence>
<evidence type="ECO:0000313" key="7">
    <source>
        <dbReference type="Proteomes" id="UP001490816"/>
    </source>
</evidence>
<dbReference type="InterPro" id="IPR040852">
    <property type="entry name" value="RuvC_1"/>
</dbReference>
<dbReference type="Pfam" id="PF21918">
    <property type="entry name" value="cas_Cpf1_2nd"/>
    <property type="match status" value="1"/>
</dbReference>
<evidence type="ECO:0000259" key="5">
    <source>
        <dbReference type="Pfam" id="PF22222"/>
    </source>
</evidence>
<keyword evidence="7" id="KW-1185">Reference proteome</keyword>
<feature type="domain" description="Cas12a RuvC nuclease" evidence="3">
    <location>
        <begin position="828"/>
        <end position="1241"/>
    </location>
</feature>
<dbReference type="InterPro" id="IPR053993">
    <property type="entry name" value="Cas12a_PI"/>
</dbReference>
<evidence type="ECO:0000259" key="3">
    <source>
        <dbReference type="Pfam" id="PF18516"/>
    </source>
</evidence>
<accession>A0ABV1F9R1</accession>
<feature type="domain" description="Cas12a REC2" evidence="4">
    <location>
        <begin position="301"/>
        <end position="529"/>
    </location>
</feature>
<feature type="domain" description="Cas12a PI" evidence="5">
    <location>
        <begin position="606"/>
        <end position="696"/>
    </location>
</feature>
<name>A0ABV1F9R1_9FIRM</name>
<dbReference type="Pfam" id="PF18501">
    <property type="entry name" value="REC1"/>
    <property type="match status" value="1"/>
</dbReference>
<feature type="domain" description="Cas12a nuclease" evidence="2">
    <location>
        <begin position="1023"/>
        <end position="1185"/>
    </location>
</feature>
<feature type="domain" description="Cas12a REC1" evidence="1">
    <location>
        <begin position="51"/>
        <end position="285"/>
    </location>
</feature>
<dbReference type="InterPro" id="IPR054116">
    <property type="entry name" value="Cas12a_REC2"/>
</dbReference>
<dbReference type="Pfam" id="PF22222">
    <property type="entry name" value="Cpf1_PI-like"/>
    <property type="match status" value="1"/>
</dbReference>
<dbReference type="RefSeq" id="WP_367286076.1">
    <property type="nucleotide sequence ID" value="NZ_JBBMEZ010000017.1"/>
</dbReference>
<organism evidence="6 7">
    <name type="scientific">Ruminococcoides intestinale</name>
    <dbReference type="NCBI Taxonomy" id="3133162"/>
    <lineage>
        <taxon>Bacteria</taxon>
        <taxon>Bacillati</taxon>
        <taxon>Bacillota</taxon>
        <taxon>Clostridia</taxon>
        <taxon>Eubacteriales</taxon>
        <taxon>Oscillospiraceae</taxon>
        <taxon>Ruminococcoides</taxon>
    </lineage>
</organism>
<evidence type="ECO:0000259" key="2">
    <source>
        <dbReference type="Pfam" id="PF18510"/>
    </source>
</evidence>
<comment type="caution">
    <text evidence="6">The sequence shown here is derived from an EMBL/GenBank/DDBJ whole genome shotgun (WGS) entry which is preliminary data.</text>
</comment>
<gene>
    <name evidence="6" type="primary">cas12a</name>
    <name evidence="6" type="ORF">WMO39_07215</name>
</gene>
<dbReference type="EMBL" id="JBBMEZ010000017">
    <property type="protein sequence ID" value="MEQ2470112.1"/>
    <property type="molecule type" value="Genomic_DNA"/>
</dbReference>
<dbReference type="NCBIfam" id="TIGR04330">
    <property type="entry name" value="cas_Cpf1"/>
    <property type="match status" value="1"/>
</dbReference>
<dbReference type="Pfam" id="PF18510">
    <property type="entry name" value="NUC"/>
    <property type="match status" value="1"/>
</dbReference>
<dbReference type="Pfam" id="PF18516">
    <property type="entry name" value="RuvC_1"/>
    <property type="match status" value="1"/>
</dbReference>
<dbReference type="Proteomes" id="UP001490816">
    <property type="component" value="Unassembled WGS sequence"/>
</dbReference>
<reference evidence="6 7" key="1">
    <citation type="submission" date="2024-03" db="EMBL/GenBank/DDBJ databases">
        <title>Human intestinal bacterial collection.</title>
        <authorList>
            <person name="Pauvert C."/>
            <person name="Hitch T.C.A."/>
            <person name="Clavel T."/>
        </authorList>
    </citation>
    <scope>NUCLEOTIDE SEQUENCE [LARGE SCALE GENOMIC DNA]</scope>
    <source>
        <strain evidence="6 7">CLA-JM-H38</strain>
    </source>
</reference>
<evidence type="ECO:0000313" key="6">
    <source>
        <dbReference type="EMBL" id="MEQ2470112.1"/>
    </source>
</evidence>
<evidence type="ECO:0000259" key="4">
    <source>
        <dbReference type="Pfam" id="PF21918"/>
    </source>
</evidence>